<name>A0A5J5KX14_9MICC</name>
<dbReference type="Proteomes" id="UP000325957">
    <property type="component" value="Unassembled WGS sequence"/>
</dbReference>
<sequence length="138" mass="14825">MQYKSQKIRESEALMELFTGAPNEEVVTEYVDFFAASSTREQVDKFAEKTEGKRFVVPEGVEIGDSVELVDRDSVDGDAGSYSCCQCWKAITAAAAYFAASEMICIPAGVISGGVAGVVYNGIFFAAGMLPNFDDACD</sequence>
<reference evidence="1 2" key="1">
    <citation type="submission" date="2019-05" db="EMBL/GenBank/DDBJ databases">
        <title>Kocuria coralli sp. nov., a novel actinobacterium isolated from coral reef seawater.</title>
        <authorList>
            <person name="Li J."/>
        </authorList>
    </citation>
    <scope>NUCLEOTIDE SEQUENCE [LARGE SCALE GENOMIC DNA]</scope>
    <source>
        <strain evidence="1 2">SCSIO 13007</strain>
    </source>
</reference>
<dbReference type="OrthoDB" id="9941237at2"/>
<organism evidence="1 2">
    <name type="scientific">Kocuria coralli</name>
    <dbReference type="NCBI Taxonomy" id="1461025"/>
    <lineage>
        <taxon>Bacteria</taxon>
        <taxon>Bacillati</taxon>
        <taxon>Actinomycetota</taxon>
        <taxon>Actinomycetes</taxon>
        <taxon>Micrococcales</taxon>
        <taxon>Micrococcaceae</taxon>
        <taxon>Kocuria</taxon>
    </lineage>
</organism>
<comment type="caution">
    <text evidence="1">The sequence shown here is derived from an EMBL/GenBank/DDBJ whole genome shotgun (WGS) entry which is preliminary data.</text>
</comment>
<proteinExistence type="predicted"/>
<gene>
    <name evidence="1" type="ORF">FCK90_08940</name>
</gene>
<keyword evidence="2" id="KW-1185">Reference proteome</keyword>
<evidence type="ECO:0000313" key="1">
    <source>
        <dbReference type="EMBL" id="KAA9394032.1"/>
    </source>
</evidence>
<evidence type="ECO:0000313" key="2">
    <source>
        <dbReference type="Proteomes" id="UP000325957"/>
    </source>
</evidence>
<dbReference type="RefSeq" id="WP_158033965.1">
    <property type="nucleotide sequence ID" value="NZ_ML708618.1"/>
</dbReference>
<dbReference type="AlphaFoldDB" id="A0A5J5KX14"/>
<protein>
    <submittedName>
        <fullName evidence="1">Uncharacterized protein</fullName>
    </submittedName>
</protein>
<accession>A0A5J5KX14</accession>
<dbReference type="EMBL" id="SZWF01000010">
    <property type="protein sequence ID" value="KAA9394032.1"/>
    <property type="molecule type" value="Genomic_DNA"/>
</dbReference>